<evidence type="ECO:0000256" key="3">
    <source>
        <dbReference type="ARBA" id="ARBA00023274"/>
    </source>
</evidence>
<dbReference type="SUPFAM" id="SSF46906">
    <property type="entry name" value="Ribosomal protein L11, C-terminal domain"/>
    <property type="match status" value="1"/>
</dbReference>
<dbReference type="HOGENOM" id="CLU_074237_4_0_2"/>
<keyword evidence="4" id="KW-0699">rRNA-binding</keyword>
<dbReference type="GO" id="GO:0003735">
    <property type="term" value="F:structural constituent of ribosome"/>
    <property type="evidence" value="ECO:0007669"/>
    <property type="project" value="InterPro"/>
</dbReference>
<dbReference type="KEGG" id="pyr:P186_1448"/>
<keyword evidence="7" id="KW-1185">Reference proteome</keyword>
<evidence type="ECO:0000256" key="1">
    <source>
        <dbReference type="ARBA" id="ARBA00010537"/>
    </source>
</evidence>
<dbReference type="InterPro" id="IPR020783">
    <property type="entry name" value="Ribosomal_uL11_C"/>
</dbReference>
<name>G7VEQ5_9CREN</name>
<keyword evidence="3 4" id="KW-0687">Ribonucleoprotein</keyword>
<reference evidence="6 7" key="1">
    <citation type="journal article" date="2012" name="J. Bacteriol.">
        <title>Complete genome sequence of strain 1860, a crenarchaeon of the genus pyrobaculum able to grow with various electron acceptors.</title>
        <authorList>
            <person name="Mardanov A.V."/>
            <person name="Gumerov V.M."/>
            <person name="Slobodkina G.B."/>
            <person name="Beletsky A.V."/>
            <person name="Bonch-Osmolovskaya E.A."/>
            <person name="Ravin N.V."/>
            <person name="Skryabin K.G."/>
        </authorList>
    </citation>
    <scope>NUCLEOTIDE SEQUENCE [LARGE SCALE GENOMIC DNA]</scope>
    <source>
        <strain evidence="6 7">1860</strain>
    </source>
</reference>
<evidence type="ECO:0000313" key="7">
    <source>
        <dbReference type="Proteomes" id="UP000005867"/>
    </source>
</evidence>
<dbReference type="EMBL" id="CP003098">
    <property type="protein sequence ID" value="AET32871.1"/>
    <property type="molecule type" value="Genomic_DNA"/>
</dbReference>
<accession>G7VEQ5</accession>
<comment type="function">
    <text evidence="4">Forms part of the ribosomal stalk which helps the ribosome interact with GTP-bound translation factors.</text>
</comment>
<dbReference type="NCBIfam" id="NF002232">
    <property type="entry name" value="PRK01143.1"/>
    <property type="match status" value="1"/>
</dbReference>
<dbReference type="Gene3D" id="1.10.10.250">
    <property type="entry name" value="Ribosomal protein L11, C-terminal domain"/>
    <property type="match status" value="1"/>
</dbReference>
<evidence type="ECO:0000259" key="5">
    <source>
        <dbReference type="Pfam" id="PF00298"/>
    </source>
</evidence>
<dbReference type="InterPro" id="IPR036769">
    <property type="entry name" value="Ribosomal_uL11_C_sf"/>
</dbReference>
<comment type="subunit">
    <text evidence="4">Part of the ribosomal stalk of the 50S ribosomal subunit. Interacts with L10 and the large rRNA to form the base of the stalk. L10 forms an elongated spine to which L12 dimers bind in a sequential fashion forming a multimeric L10(L12)X complex.</text>
</comment>
<dbReference type="GO" id="GO:0015934">
    <property type="term" value="C:large ribosomal subunit"/>
    <property type="evidence" value="ECO:0007669"/>
    <property type="project" value="TreeGrafter"/>
</dbReference>
<dbReference type="AlphaFoldDB" id="G7VEQ5"/>
<protein>
    <recommendedName>
        <fullName evidence="4">Large ribosomal subunit protein uL11</fullName>
    </recommendedName>
</protein>
<dbReference type="Pfam" id="PF00298">
    <property type="entry name" value="Ribosomal_L11"/>
    <property type="match status" value="1"/>
</dbReference>
<dbReference type="HAMAP" id="MF_00736">
    <property type="entry name" value="Ribosomal_uL11"/>
    <property type="match status" value="1"/>
</dbReference>
<evidence type="ECO:0000313" key="6">
    <source>
        <dbReference type="EMBL" id="AET32871.1"/>
    </source>
</evidence>
<dbReference type="InterPro" id="IPR000911">
    <property type="entry name" value="Ribosomal_uL11"/>
</dbReference>
<comment type="similarity">
    <text evidence="1 4">Belongs to the universal ribosomal protein uL11 family.</text>
</comment>
<dbReference type="STRING" id="1104324.P186_1448"/>
<gene>
    <name evidence="4" type="primary">rpl11</name>
    <name evidence="6" type="ORF">P186_1448</name>
</gene>
<evidence type="ECO:0000256" key="4">
    <source>
        <dbReference type="HAMAP-Rule" id="MF_00736"/>
    </source>
</evidence>
<dbReference type="GO" id="GO:0070180">
    <property type="term" value="F:large ribosomal subunit rRNA binding"/>
    <property type="evidence" value="ECO:0007669"/>
    <property type="project" value="UniProtKB-UniRule"/>
</dbReference>
<dbReference type="PANTHER" id="PTHR11661:SF1">
    <property type="entry name" value="LARGE RIBOSOMAL SUBUNIT PROTEIN UL11M"/>
    <property type="match status" value="1"/>
</dbReference>
<dbReference type="Proteomes" id="UP000005867">
    <property type="component" value="Chromosome"/>
</dbReference>
<dbReference type="SMART" id="SM00649">
    <property type="entry name" value="RL11"/>
    <property type="match status" value="1"/>
</dbReference>
<dbReference type="PANTHER" id="PTHR11661">
    <property type="entry name" value="60S RIBOSOMAL PROTEIN L12"/>
    <property type="match status" value="1"/>
</dbReference>
<dbReference type="eggNOG" id="arCOG04372">
    <property type="taxonomic scope" value="Archaea"/>
</dbReference>
<organism evidence="6 7">
    <name type="scientific">Pyrobaculum ferrireducens</name>
    <dbReference type="NCBI Taxonomy" id="1104324"/>
    <lineage>
        <taxon>Archaea</taxon>
        <taxon>Thermoproteota</taxon>
        <taxon>Thermoprotei</taxon>
        <taxon>Thermoproteales</taxon>
        <taxon>Thermoproteaceae</taxon>
        <taxon>Pyrobaculum</taxon>
    </lineage>
</organism>
<evidence type="ECO:0000256" key="2">
    <source>
        <dbReference type="ARBA" id="ARBA00022980"/>
    </source>
</evidence>
<dbReference type="OrthoDB" id="8842at2157"/>
<sequence length="167" mass="18519">MSKRVIAVPLQGGKVAVNPQFQDALKQAGLDPNAVVQRVQEELKKVGKYPVQKVEVEVSSPARYEVKVSLPPIGDLFLKLFGKDTGAHDPRSEVIGDISFEQLVEIALLKKDELKSKSLKSAVKQLLSTCKAMGVSVDGRRADEVMKDVEGGKYDEILNKFEKQWRQ</sequence>
<dbReference type="GO" id="GO:0006412">
    <property type="term" value="P:translation"/>
    <property type="evidence" value="ECO:0007669"/>
    <property type="project" value="UniProtKB-UniRule"/>
</dbReference>
<dbReference type="RefSeq" id="WP_014288697.1">
    <property type="nucleotide sequence ID" value="NC_016645.1"/>
</dbReference>
<dbReference type="GeneID" id="11595706"/>
<keyword evidence="4" id="KW-0694">RNA-binding</keyword>
<proteinExistence type="inferred from homology"/>
<keyword evidence="2 4" id="KW-0689">Ribosomal protein</keyword>
<feature type="domain" description="Large ribosomal subunit protein uL11 C-terminal" evidence="5">
    <location>
        <begin position="71"/>
        <end position="137"/>
    </location>
</feature>